<gene>
    <name evidence="2" type="ordered locus">GSU1510.1</name>
</gene>
<dbReference type="SMR" id="Q74CL7"/>
<accession>Q74CL7</accession>
<feature type="domain" description="Glycosyltransferase 2-like" evidence="1">
    <location>
        <begin position="5"/>
        <end position="152"/>
    </location>
</feature>
<dbReference type="InterPro" id="IPR001173">
    <property type="entry name" value="Glyco_trans_2-like"/>
</dbReference>
<dbReference type="Pfam" id="PF00535">
    <property type="entry name" value="Glycos_transf_2"/>
    <property type="match status" value="1"/>
</dbReference>
<evidence type="ECO:0000313" key="2">
    <source>
        <dbReference type="EMBL" id="AAR99582.1"/>
    </source>
</evidence>
<reference evidence="2 3" key="1">
    <citation type="journal article" date="2003" name="Science">
        <title>Genome of Geobacter sulfurreducens: metal reduction in subsurface environments.</title>
        <authorList>
            <person name="Methe B.A."/>
            <person name="Nelson K.E."/>
            <person name="Eisen J.A."/>
            <person name="Paulsen I.T."/>
            <person name="Nelson W."/>
            <person name="Heidelberg J.F."/>
            <person name="Wu D."/>
            <person name="Wu M."/>
            <person name="Ward N."/>
            <person name="Beanan M.J."/>
            <person name="Dodson R.J."/>
            <person name="Madupu R."/>
            <person name="Brinkac L.M."/>
            <person name="Daugherty S.C."/>
            <person name="DeBoy R.T."/>
            <person name="Durkin A.S."/>
            <person name="Gwinn M."/>
            <person name="Kolonay J.F."/>
            <person name="Sullivan S.A."/>
            <person name="Haft D.H."/>
            <person name="Selengut J."/>
            <person name="Davidsen T.M."/>
            <person name="Zafar N."/>
            <person name="White O."/>
            <person name="Tran B."/>
            <person name="Romero C."/>
            <person name="Forberger H.A."/>
            <person name="Weidman J."/>
            <person name="Khouri H."/>
            <person name="Feldblyum T.V."/>
            <person name="Utterback T.R."/>
            <person name="Van Aken S.E."/>
            <person name="Lovley D.R."/>
            <person name="Fraser C.M."/>
        </authorList>
    </citation>
    <scope>NUCLEOTIDE SEQUENCE [LARGE SCALE GENOMIC DNA]</scope>
    <source>
        <strain evidence="3">ATCC 51573 / DSM 12127 / PCA</strain>
    </source>
</reference>
<dbReference type="KEGG" id="gsu:GSU1510.1"/>
<keyword evidence="3" id="KW-1185">Reference proteome</keyword>
<dbReference type="InterPro" id="IPR029044">
    <property type="entry name" value="Nucleotide-diphossugar_trans"/>
</dbReference>
<dbReference type="HOGENOM" id="CLU_025996_0_7_7"/>
<dbReference type="InterPro" id="IPR050834">
    <property type="entry name" value="Glycosyltransf_2"/>
</dbReference>
<dbReference type="EnsemblBacteria" id="AAR99582">
    <property type="protein sequence ID" value="AAR99582"/>
    <property type="gene ID" value="GSU1510.1"/>
</dbReference>
<protein>
    <submittedName>
        <fullName evidence="2">Glycosyltransferase</fullName>
    </submittedName>
</protein>
<dbReference type="CAZy" id="GT2">
    <property type="family name" value="Glycosyltransferase Family 2"/>
</dbReference>
<dbReference type="AlphaFoldDB" id="Q74CL7"/>
<reference evidence="2 3" key="2">
    <citation type="journal article" date="2012" name="BMC Genomics">
        <title>Comparative genomic analysis of Geobacter sulfurreducens KN400, a strain with enhanced capacity for extracellular electron transfer and electricity production.</title>
        <authorList>
            <person name="Butler J.E."/>
            <person name="Young N.D."/>
            <person name="Aklujkar M."/>
            <person name="Lovley D.R."/>
        </authorList>
    </citation>
    <scope>NUCLEOTIDE SEQUENCE [LARGE SCALE GENOMIC DNA]</scope>
    <source>
        <strain evidence="3">ATCC 51573 / DSM 12127 / PCA</strain>
    </source>
</reference>
<dbReference type="Proteomes" id="UP000000577">
    <property type="component" value="Chromosome"/>
</dbReference>
<dbReference type="RefSeq" id="WP_010942157.1">
    <property type="nucleotide sequence ID" value="NC_002939.5"/>
</dbReference>
<name>Q74CL7_GEOSL</name>
<organism evidence="2 3">
    <name type="scientific">Geobacter sulfurreducens (strain ATCC 51573 / DSM 12127 / PCA)</name>
    <dbReference type="NCBI Taxonomy" id="243231"/>
    <lineage>
        <taxon>Bacteria</taxon>
        <taxon>Pseudomonadati</taxon>
        <taxon>Thermodesulfobacteriota</taxon>
        <taxon>Desulfuromonadia</taxon>
        <taxon>Geobacterales</taxon>
        <taxon>Geobacteraceae</taxon>
        <taxon>Geobacter</taxon>
    </lineage>
</organism>
<dbReference type="InParanoid" id="Q74CL7"/>
<dbReference type="Gene3D" id="3.90.550.10">
    <property type="entry name" value="Spore Coat Polysaccharide Biosynthesis Protein SpsA, Chain A"/>
    <property type="match status" value="1"/>
</dbReference>
<dbReference type="eggNOG" id="COG1216">
    <property type="taxonomic scope" value="Bacteria"/>
</dbReference>
<dbReference type="OrthoDB" id="9807414at2"/>
<proteinExistence type="predicted"/>
<dbReference type="STRING" id="243231.GSU1510.1"/>
<evidence type="ECO:0000259" key="1">
    <source>
        <dbReference type="Pfam" id="PF00535"/>
    </source>
</evidence>
<dbReference type="PANTHER" id="PTHR43685:SF2">
    <property type="entry name" value="GLYCOSYLTRANSFERASE 2-LIKE DOMAIN-CONTAINING PROTEIN"/>
    <property type="match status" value="1"/>
</dbReference>
<evidence type="ECO:0000313" key="3">
    <source>
        <dbReference type="Proteomes" id="UP000000577"/>
    </source>
</evidence>
<dbReference type="PANTHER" id="PTHR43685">
    <property type="entry name" value="GLYCOSYLTRANSFERASE"/>
    <property type="match status" value="1"/>
</dbReference>
<dbReference type="GO" id="GO:0000271">
    <property type="term" value="P:polysaccharide biosynthetic process"/>
    <property type="evidence" value="ECO:0000318"/>
    <property type="project" value="GO_Central"/>
</dbReference>
<dbReference type="GO" id="GO:0044010">
    <property type="term" value="P:single-species biofilm formation"/>
    <property type="evidence" value="ECO:0000318"/>
    <property type="project" value="GO_Central"/>
</dbReference>
<dbReference type="SUPFAM" id="SSF53448">
    <property type="entry name" value="Nucleotide-diphospho-sugar transferases"/>
    <property type="match status" value="1"/>
</dbReference>
<dbReference type="EMBL" id="AE017180">
    <property type="protein sequence ID" value="AAR99582.1"/>
    <property type="molecule type" value="Genomic_DNA"/>
</dbReference>
<sequence>MPRFSVVIPCFNQGEYVNEAIASVLNQSCDDYEIIVVDDGSTDQATVTVLDRLDHSGVKLVRTSNQGLAAARNNGITAACAEFILPLDADDRIGPAYLERAGAILGSHPEVGFVYCLAELFDGARGKFYLNNASLEDMLWDSRVFCSALFRKSDWAAVGGYNSNMVYGWEDWDFWLSLLELGKTPYMIEEVMFFYRVKHNSMIRSMTLDNKIAMHQQLYNNHRRLYGKIDDIDFEKYHRRRGTVRYKLIEHIKKLMFNARYWNK</sequence>
<dbReference type="CDD" id="cd00761">
    <property type="entry name" value="Glyco_tranf_GTA_type"/>
    <property type="match status" value="1"/>
</dbReference>